<name>A0ACC0L8I0_RHOML</name>
<accession>A0ACC0L8I0</accession>
<protein>
    <submittedName>
        <fullName evidence="1">Uncharacterized protein</fullName>
    </submittedName>
</protein>
<comment type="caution">
    <text evidence="1">The sequence shown here is derived from an EMBL/GenBank/DDBJ whole genome shotgun (WGS) entry which is preliminary data.</text>
</comment>
<evidence type="ECO:0000313" key="1">
    <source>
        <dbReference type="EMBL" id="KAI8524930.1"/>
    </source>
</evidence>
<dbReference type="Proteomes" id="UP001062846">
    <property type="component" value="Chromosome 13"/>
</dbReference>
<proteinExistence type="predicted"/>
<reference evidence="1" key="1">
    <citation type="submission" date="2022-02" db="EMBL/GenBank/DDBJ databases">
        <title>Plant Genome Project.</title>
        <authorList>
            <person name="Zhang R.-G."/>
        </authorList>
    </citation>
    <scope>NUCLEOTIDE SEQUENCE</scope>
    <source>
        <strain evidence="1">AT1</strain>
    </source>
</reference>
<gene>
    <name evidence="1" type="ORF">RHMOL_Rhmol13G0187900</name>
</gene>
<sequence>MAEKHTVPKMEETPGEELTPKLVMFAMSLIRSSDPFTLTPTDIAKFFRESEDSESQAQENKVPTPDSLKESPEKSSK</sequence>
<evidence type="ECO:0000313" key="2">
    <source>
        <dbReference type="Proteomes" id="UP001062846"/>
    </source>
</evidence>
<organism evidence="1 2">
    <name type="scientific">Rhododendron molle</name>
    <name type="common">Chinese azalea</name>
    <name type="synonym">Azalea mollis</name>
    <dbReference type="NCBI Taxonomy" id="49168"/>
    <lineage>
        <taxon>Eukaryota</taxon>
        <taxon>Viridiplantae</taxon>
        <taxon>Streptophyta</taxon>
        <taxon>Embryophyta</taxon>
        <taxon>Tracheophyta</taxon>
        <taxon>Spermatophyta</taxon>
        <taxon>Magnoliopsida</taxon>
        <taxon>eudicotyledons</taxon>
        <taxon>Gunneridae</taxon>
        <taxon>Pentapetalae</taxon>
        <taxon>asterids</taxon>
        <taxon>Ericales</taxon>
        <taxon>Ericaceae</taxon>
        <taxon>Ericoideae</taxon>
        <taxon>Rhodoreae</taxon>
        <taxon>Rhododendron</taxon>
    </lineage>
</organism>
<dbReference type="EMBL" id="CM046400">
    <property type="protein sequence ID" value="KAI8524930.1"/>
    <property type="molecule type" value="Genomic_DNA"/>
</dbReference>
<keyword evidence="2" id="KW-1185">Reference proteome</keyword>